<name>A0AAD4L7Q8_9AGAM</name>
<organism evidence="2 3">
    <name type="scientific">Lactarius akahatsu</name>
    <dbReference type="NCBI Taxonomy" id="416441"/>
    <lineage>
        <taxon>Eukaryota</taxon>
        <taxon>Fungi</taxon>
        <taxon>Dikarya</taxon>
        <taxon>Basidiomycota</taxon>
        <taxon>Agaricomycotina</taxon>
        <taxon>Agaricomycetes</taxon>
        <taxon>Russulales</taxon>
        <taxon>Russulaceae</taxon>
        <taxon>Lactarius</taxon>
    </lineage>
</organism>
<dbReference type="AlphaFoldDB" id="A0AAD4L7Q8"/>
<protein>
    <submittedName>
        <fullName evidence="2">Uncharacterized protein</fullName>
    </submittedName>
</protein>
<keyword evidence="1" id="KW-0812">Transmembrane</keyword>
<keyword evidence="1" id="KW-1133">Transmembrane helix</keyword>
<evidence type="ECO:0000313" key="2">
    <source>
        <dbReference type="EMBL" id="KAH8981663.1"/>
    </source>
</evidence>
<evidence type="ECO:0000313" key="3">
    <source>
        <dbReference type="Proteomes" id="UP001201163"/>
    </source>
</evidence>
<comment type="caution">
    <text evidence="2">The sequence shown here is derived from an EMBL/GenBank/DDBJ whole genome shotgun (WGS) entry which is preliminary data.</text>
</comment>
<evidence type="ECO:0000256" key="1">
    <source>
        <dbReference type="SAM" id="Phobius"/>
    </source>
</evidence>
<keyword evidence="3" id="KW-1185">Reference proteome</keyword>
<gene>
    <name evidence="2" type="ORF">EDB92DRAFT_175472</name>
</gene>
<dbReference type="Proteomes" id="UP001201163">
    <property type="component" value="Unassembled WGS sequence"/>
</dbReference>
<sequence>MVSSLSTRGLIEIGGGQPSRGCGPILPRWWLTRILYRACVSVLAAGLTTQMLYTFFVHMGPRLHTPLEYSSYLIERGRPYLAVETIEQGKALIWSEIYGLRSSTRRLRRVGSSLAERLAHFTQALGVIDTPTLADLGGVDTFSPALEELQRLLRGRQEVIRRIQALPGFENFAKSVPFRKLQTATAKGPIIIINHCHWRCDILIVLHNSPTSLIPTNEGFYDHKNDRLKDAGQHGFDSEQYRRALRFVLKELYKLVGQPVINRL</sequence>
<feature type="transmembrane region" description="Helical" evidence="1">
    <location>
        <begin position="34"/>
        <end position="56"/>
    </location>
</feature>
<accession>A0AAD4L7Q8</accession>
<reference evidence="2" key="1">
    <citation type="submission" date="2022-01" db="EMBL/GenBank/DDBJ databases">
        <title>Comparative genomics reveals a dynamic genome evolution in the ectomycorrhizal milk-cap (Lactarius) mushrooms.</title>
        <authorList>
            <consortium name="DOE Joint Genome Institute"/>
            <person name="Lebreton A."/>
            <person name="Tang N."/>
            <person name="Kuo A."/>
            <person name="LaButti K."/>
            <person name="Drula E."/>
            <person name="Barry K."/>
            <person name="Clum A."/>
            <person name="Lipzen A."/>
            <person name="Mousain D."/>
            <person name="Ng V."/>
            <person name="Wang R."/>
            <person name="Wang X."/>
            <person name="Dai Y."/>
            <person name="Henrissat B."/>
            <person name="Grigoriev I.V."/>
            <person name="Guerin-Laguette A."/>
            <person name="Yu F."/>
            <person name="Martin F.M."/>
        </authorList>
    </citation>
    <scope>NUCLEOTIDE SEQUENCE</scope>
    <source>
        <strain evidence="2">QP</strain>
    </source>
</reference>
<dbReference type="EMBL" id="JAKELL010000112">
    <property type="protein sequence ID" value="KAH8981663.1"/>
    <property type="molecule type" value="Genomic_DNA"/>
</dbReference>
<proteinExistence type="predicted"/>
<keyword evidence="1" id="KW-0472">Membrane</keyword>